<protein>
    <submittedName>
        <fullName evidence="1">Uncharacterized protein</fullName>
    </submittedName>
</protein>
<gene>
    <name evidence="1" type="ORF">X805_41600</name>
</gene>
<name>A0A059KG93_9BURK</name>
<reference evidence="1 2" key="1">
    <citation type="journal article" date="2014" name="FEMS Microbiol. Ecol.">
        <title>Sphaerotilus natans encrusted with nanoball-shaped Fe(III) oxide minerals formed by nitrate-reducing mixotrophic Fe(II) oxidation.</title>
        <authorList>
            <person name="Park S."/>
            <person name="Kim D.H."/>
            <person name="Lee J.H."/>
            <person name="Hur H.G."/>
        </authorList>
    </citation>
    <scope>NUCLEOTIDE SEQUENCE [LARGE SCALE GENOMIC DNA]</scope>
    <source>
        <strain evidence="1 2">DSM 6575</strain>
    </source>
</reference>
<dbReference type="AlphaFoldDB" id="A0A059KG93"/>
<accession>A0A059KG93</accession>
<evidence type="ECO:0000313" key="1">
    <source>
        <dbReference type="EMBL" id="KDB50249.1"/>
    </source>
</evidence>
<proteinExistence type="predicted"/>
<comment type="caution">
    <text evidence="1">The sequence shown here is derived from an EMBL/GenBank/DDBJ whole genome shotgun (WGS) entry which is preliminary data.</text>
</comment>
<keyword evidence="2" id="KW-1185">Reference proteome</keyword>
<organism evidence="1 2">
    <name type="scientific">Sphaerotilus natans subsp. natans DSM 6575</name>
    <dbReference type="NCBI Taxonomy" id="1286631"/>
    <lineage>
        <taxon>Bacteria</taxon>
        <taxon>Pseudomonadati</taxon>
        <taxon>Pseudomonadota</taxon>
        <taxon>Betaproteobacteria</taxon>
        <taxon>Burkholderiales</taxon>
        <taxon>Sphaerotilaceae</taxon>
        <taxon>Sphaerotilus</taxon>
    </lineage>
</organism>
<dbReference type="Proteomes" id="UP000026714">
    <property type="component" value="Unassembled WGS sequence"/>
</dbReference>
<evidence type="ECO:0000313" key="2">
    <source>
        <dbReference type="Proteomes" id="UP000026714"/>
    </source>
</evidence>
<dbReference type="EMBL" id="AZRA01000174">
    <property type="protein sequence ID" value="KDB50249.1"/>
    <property type="molecule type" value="Genomic_DNA"/>
</dbReference>
<sequence>MMASASRPNVQEIWMSAALAGAVGDDLPSPASGATLARP</sequence>